<dbReference type="AlphaFoldDB" id="A0A7G7MJV1"/>
<feature type="compositionally biased region" description="Low complexity" evidence="2">
    <location>
        <begin position="550"/>
        <end position="561"/>
    </location>
</feature>
<feature type="compositionally biased region" description="Acidic residues" evidence="2">
    <location>
        <begin position="862"/>
        <end position="938"/>
    </location>
</feature>
<evidence type="ECO:0000313" key="4">
    <source>
        <dbReference type="Proteomes" id="UP000515728"/>
    </source>
</evidence>
<feature type="region of interest" description="Disordered" evidence="2">
    <location>
        <begin position="739"/>
        <end position="938"/>
    </location>
</feature>
<sequence length="938" mass="94703">MTETTRRCALPGCAVAIEDVPGRPPRRYCTAAHRSAARQARRAAMQSGGDARLAATLPWLAEPAEQPPTPDAAPAAEAVTVAPQVPVNRAARRRAAALARRSDTPPGRRTRGLHTSVPHRRRALAVLGAAGILAGGYAVTASQPPAPTATEAAASEEDWARGARVTLASVNRQLDTIAQVEAEWLRLPEEQRAASPTGPVEALEQRRELLENRRATLLSQLDSFEELDTARAELAEAERALSGLESTLAAAPPPAQRSPEQAAALSALDEQRDLRIRQRDARRDELAALEGGVENAVARPLPDDVAETEQVGEQVRQVIRGEDVPAPAPAPASPLPTRPDVVGGRDEPDGAPRQDVDTSGPPDPRGPGDEGVDVPPSPPAPAPLAPSSPAPSPPAPEGPVDQLAQGVDGAVAGTADAVGGVLDGGARDRDRERSADRPGDPAPAPAESAPAAPAPAAEAPSGPVETVVDTVEDVADGPAPRDGDAGRSEQGPVGEVVDTVGGAVGDVVDGPDQPADEARDRERDRGGREDADAKRTAEQDAGPSATAGEPAAPVADAAAPVVDDRYPDPPAALRVAPVGPLRDADGARSAPPEDDGTPAPPSSVSPSPVSPAPGLPAAGVPSDDAELALEVVRSTPAAAWTAPLVEAALEQAARQDATGPAPVAPTSTGEAAASPWGYDDESIDALNEMAASTSPASSGSGGGDAAQPAEVYGVPAGSGDDRAELAAAYEEALLEAYGIPPAGSTGYADGGSTDGSDGGSGGSGTEGTDPARDVSGSGGSYTVDGYSDDPGTSGGPDAAVDEDDSEDRGGDVLGTSGSDADAVSADDADTSVGETDSDDTYADTDSDGTYADADSDGTYADSDADADTDTDFDSDSDTDFDFDTDADADSDNDDSDADADADADTDADADADDSDDDAEPSDDGDDPDPEEDFGDPED</sequence>
<name>A0A7G7MJV1_9PSEU</name>
<dbReference type="KEGG" id="ppel:H6H00_03250"/>
<feature type="compositionally biased region" description="Pro residues" evidence="2">
    <location>
        <begin position="375"/>
        <end position="397"/>
    </location>
</feature>
<feature type="compositionally biased region" description="Gly residues" evidence="2">
    <location>
        <begin position="748"/>
        <end position="765"/>
    </location>
</feature>
<feature type="coiled-coil region" evidence="1">
    <location>
        <begin position="200"/>
        <end position="247"/>
    </location>
</feature>
<feature type="compositionally biased region" description="Acidic residues" evidence="2">
    <location>
        <begin position="824"/>
        <end position="846"/>
    </location>
</feature>
<feature type="region of interest" description="Disordered" evidence="2">
    <location>
        <begin position="249"/>
        <end position="269"/>
    </location>
</feature>
<dbReference type="EMBL" id="CP060131">
    <property type="protein sequence ID" value="QNG53062.1"/>
    <property type="molecule type" value="Genomic_DNA"/>
</dbReference>
<accession>A0A7G7MJV1</accession>
<feature type="compositionally biased region" description="Low complexity" evidence="2">
    <location>
        <begin position="493"/>
        <end position="512"/>
    </location>
</feature>
<feature type="compositionally biased region" description="Low complexity" evidence="2">
    <location>
        <begin position="814"/>
        <end position="823"/>
    </location>
</feature>
<gene>
    <name evidence="3" type="ORF">H6H00_03250</name>
</gene>
<keyword evidence="1" id="KW-0175">Coiled coil</keyword>
<evidence type="ECO:0000313" key="3">
    <source>
        <dbReference type="EMBL" id="QNG53062.1"/>
    </source>
</evidence>
<feature type="region of interest" description="Disordered" evidence="2">
    <location>
        <begin position="651"/>
        <end position="719"/>
    </location>
</feature>
<feature type="compositionally biased region" description="Low complexity" evidence="2">
    <location>
        <begin position="406"/>
        <end position="420"/>
    </location>
</feature>
<feature type="compositionally biased region" description="Pro residues" evidence="2">
    <location>
        <begin position="598"/>
        <end position="614"/>
    </location>
</feature>
<organism evidence="3 4">
    <name type="scientific">Pseudonocardia petroleophila</name>
    <dbReference type="NCBI Taxonomy" id="37331"/>
    <lineage>
        <taxon>Bacteria</taxon>
        <taxon>Bacillati</taxon>
        <taxon>Actinomycetota</taxon>
        <taxon>Actinomycetes</taxon>
        <taxon>Pseudonocardiales</taxon>
        <taxon>Pseudonocardiaceae</taxon>
        <taxon>Pseudonocardia</taxon>
    </lineage>
</organism>
<feature type="compositionally biased region" description="Basic and acidic residues" evidence="2">
    <location>
        <begin position="425"/>
        <end position="439"/>
    </location>
</feature>
<feature type="region of interest" description="Disordered" evidence="2">
    <location>
        <begin position="322"/>
        <end position="621"/>
    </location>
</feature>
<feature type="compositionally biased region" description="Low complexity" evidence="2">
    <location>
        <begin position="445"/>
        <end position="469"/>
    </location>
</feature>
<feature type="compositionally biased region" description="Pro residues" evidence="2">
    <location>
        <begin position="326"/>
        <end position="337"/>
    </location>
</feature>
<protein>
    <submittedName>
        <fullName evidence="3">Uncharacterized protein</fullName>
    </submittedName>
</protein>
<reference evidence="3 4" key="1">
    <citation type="submission" date="2020-08" db="EMBL/GenBank/DDBJ databases">
        <authorList>
            <person name="Mo P."/>
        </authorList>
    </citation>
    <scope>NUCLEOTIDE SEQUENCE [LARGE SCALE GENOMIC DNA]</scope>
    <source>
        <strain evidence="3 4">CGMCC 4.1532</strain>
    </source>
</reference>
<feature type="compositionally biased region" description="Basic and acidic residues" evidence="2">
    <location>
        <begin position="516"/>
        <end position="538"/>
    </location>
</feature>
<evidence type="ECO:0000256" key="2">
    <source>
        <dbReference type="SAM" id="MobiDB-lite"/>
    </source>
</evidence>
<feature type="compositionally biased region" description="Low complexity" evidence="2">
    <location>
        <begin position="847"/>
        <end position="861"/>
    </location>
</feature>
<proteinExistence type="predicted"/>
<dbReference type="RefSeq" id="WP_185719891.1">
    <property type="nucleotide sequence ID" value="NZ_BAAAWI010000001.1"/>
</dbReference>
<feature type="compositionally biased region" description="Basic and acidic residues" evidence="2">
    <location>
        <begin position="343"/>
        <end position="356"/>
    </location>
</feature>
<evidence type="ECO:0000256" key="1">
    <source>
        <dbReference type="SAM" id="Coils"/>
    </source>
</evidence>
<dbReference type="Proteomes" id="UP000515728">
    <property type="component" value="Chromosome"/>
</dbReference>
<keyword evidence="4" id="KW-1185">Reference proteome</keyword>